<evidence type="ECO:0000313" key="2">
    <source>
        <dbReference type="EMBL" id="APZ54887.1"/>
    </source>
</evidence>
<organism evidence="2 3">
    <name type="scientific">Salipiger abyssi</name>
    <dbReference type="NCBI Taxonomy" id="1250539"/>
    <lineage>
        <taxon>Bacteria</taxon>
        <taxon>Pseudomonadati</taxon>
        <taxon>Pseudomonadota</taxon>
        <taxon>Alphaproteobacteria</taxon>
        <taxon>Rhodobacterales</taxon>
        <taxon>Roseobacteraceae</taxon>
        <taxon>Salipiger</taxon>
    </lineage>
</organism>
<dbReference type="AlphaFoldDB" id="A0A1P8UZT0"/>
<dbReference type="Proteomes" id="UP000187059">
    <property type="component" value="Chromosome"/>
</dbReference>
<dbReference type="EMBL" id="CP015093">
    <property type="protein sequence ID" value="APZ54887.1"/>
    <property type="molecule type" value="Genomic_DNA"/>
</dbReference>
<evidence type="ECO:0000256" key="1">
    <source>
        <dbReference type="SAM" id="MobiDB-lite"/>
    </source>
</evidence>
<keyword evidence="3" id="KW-1185">Reference proteome</keyword>
<dbReference type="KEGG" id="paby:Ga0080574_TMP4553"/>
<protein>
    <submittedName>
        <fullName evidence="2">Uncharacterized protein</fullName>
    </submittedName>
</protein>
<sequence>MSHTSPQTDACATGSRFPGQTGTAGGLRARHLRNAAGRVPGRIGTEDGEGTA</sequence>
<dbReference type="STRING" id="1250539.Ga0080574_TMP4553"/>
<proteinExistence type="predicted"/>
<dbReference type="RefSeq" id="WP_156876432.1">
    <property type="nucleotide sequence ID" value="NZ_CP015093.1"/>
</dbReference>
<reference evidence="2 3" key="1">
    <citation type="submission" date="2016-04" db="EMBL/GenBank/DDBJ databases">
        <title>Deep-sea bacteria in the southern Pacific.</title>
        <authorList>
            <person name="Tang K."/>
        </authorList>
    </citation>
    <scope>NUCLEOTIDE SEQUENCE [LARGE SCALE GENOMIC DNA]</scope>
    <source>
        <strain evidence="2 3">JLT2014</strain>
    </source>
</reference>
<accession>A0A1P8UZT0</accession>
<gene>
    <name evidence="2" type="ORF">Ga0080574_TMP4553</name>
</gene>
<feature type="compositionally biased region" description="Polar residues" evidence="1">
    <location>
        <begin position="1"/>
        <end position="10"/>
    </location>
</feature>
<feature type="region of interest" description="Disordered" evidence="1">
    <location>
        <begin position="1"/>
        <end position="52"/>
    </location>
</feature>
<name>A0A1P8UZT0_9RHOB</name>
<evidence type="ECO:0000313" key="3">
    <source>
        <dbReference type="Proteomes" id="UP000187059"/>
    </source>
</evidence>